<dbReference type="STRING" id="112090.W4GPF5"/>
<proteinExistence type="inferred from homology"/>
<evidence type="ECO:0000259" key="9">
    <source>
        <dbReference type="PROSITE" id="PS50011"/>
    </source>
</evidence>
<dbReference type="OrthoDB" id="9332038at2759"/>
<evidence type="ECO:0000256" key="1">
    <source>
        <dbReference type="ARBA" id="ARBA00022527"/>
    </source>
</evidence>
<dbReference type="SMART" id="SM00220">
    <property type="entry name" value="S_TKc"/>
    <property type="match status" value="1"/>
</dbReference>
<dbReference type="Gene3D" id="1.10.510.10">
    <property type="entry name" value="Transferase(Phosphotransferase) domain 1"/>
    <property type="match status" value="1"/>
</dbReference>
<dbReference type="InterPro" id="IPR000719">
    <property type="entry name" value="Prot_kinase_dom"/>
</dbReference>
<keyword evidence="1 7" id="KW-0723">Serine/threonine-protein kinase</keyword>
<comment type="similarity">
    <text evidence="7">Belongs to the protein kinase superfamily.</text>
</comment>
<evidence type="ECO:0000256" key="5">
    <source>
        <dbReference type="ARBA" id="ARBA00022840"/>
    </source>
</evidence>
<evidence type="ECO:0000256" key="4">
    <source>
        <dbReference type="ARBA" id="ARBA00022777"/>
    </source>
</evidence>
<dbReference type="EMBL" id="KI913125">
    <property type="protein sequence ID" value="ETV80763.1"/>
    <property type="molecule type" value="Genomic_DNA"/>
</dbReference>
<evidence type="ECO:0000256" key="2">
    <source>
        <dbReference type="ARBA" id="ARBA00022679"/>
    </source>
</evidence>
<dbReference type="VEuPathDB" id="FungiDB:H257_06250"/>
<dbReference type="InterPro" id="IPR008271">
    <property type="entry name" value="Ser/Thr_kinase_AS"/>
</dbReference>
<keyword evidence="2" id="KW-0808">Transferase</keyword>
<dbReference type="SUPFAM" id="SSF56112">
    <property type="entry name" value="Protein kinase-like (PK-like)"/>
    <property type="match status" value="1"/>
</dbReference>
<name>W4GPF5_APHAT</name>
<keyword evidence="4 10" id="KW-0418">Kinase</keyword>
<dbReference type="PROSITE" id="PS50011">
    <property type="entry name" value="PROTEIN_KINASE_DOM"/>
    <property type="match status" value="1"/>
</dbReference>
<dbReference type="GeneID" id="20808246"/>
<feature type="domain" description="Protein kinase" evidence="9">
    <location>
        <begin position="83"/>
        <end position="401"/>
    </location>
</feature>
<dbReference type="InterPro" id="IPR017441">
    <property type="entry name" value="Protein_kinase_ATP_BS"/>
</dbReference>
<dbReference type="PANTHER" id="PTHR24058:SF28">
    <property type="entry name" value="SERINE_THREONINE-PROTEIN KINASE MINIBRAIN"/>
    <property type="match status" value="1"/>
</dbReference>
<evidence type="ECO:0000256" key="7">
    <source>
        <dbReference type="RuleBase" id="RU000304"/>
    </source>
</evidence>
<organism evidence="10">
    <name type="scientific">Aphanomyces astaci</name>
    <name type="common">Crayfish plague agent</name>
    <dbReference type="NCBI Taxonomy" id="112090"/>
    <lineage>
        <taxon>Eukaryota</taxon>
        <taxon>Sar</taxon>
        <taxon>Stramenopiles</taxon>
        <taxon>Oomycota</taxon>
        <taxon>Saprolegniomycetes</taxon>
        <taxon>Saprolegniales</taxon>
        <taxon>Verrucalvaceae</taxon>
        <taxon>Aphanomyces</taxon>
    </lineage>
</organism>
<feature type="region of interest" description="Disordered" evidence="8">
    <location>
        <begin position="402"/>
        <end position="462"/>
    </location>
</feature>
<dbReference type="PROSITE" id="PS00107">
    <property type="entry name" value="PROTEIN_KINASE_ATP"/>
    <property type="match status" value="1"/>
</dbReference>
<dbReference type="GO" id="GO:0004674">
    <property type="term" value="F:protein serine/threonine kinase activity"/>
    <property type="evidence" value="ECO:0007669"/>
    <property type="project" value="UniProtKB-KW"/>
</dbReference>
<evidence type="ECO:0000256" key="8">
    <source>
        <dbReference type="SAM" id="MobiDB-lite"/>
    </source>
</evidence>
<dbReference type="RefSeq" id="XP_009829710.1">
    <property type="nucleotide sequence ID" value="XM_009831408.1"/>
</dbReference>
<reference evidence="10" key="1">
    <citation type="submission" date="2013-12" db="EMBL/GenBank/DDBJ databases">
        <title>The Genome Sequence of Aphanomyces astaci APO3.</title>
        <authorList>
            <consortium name="The Broad Institute Genomics Platform"/>
            <person name="Russ C."/>
            <person name="Tyler B."/>
            <person name="van West P."/>
            <person name="Dieguez-Uribeondo J."/>
            <person name="Young S.K."/>
            <person name="Zeng Q."/>
            <person name="Gargeya S."/>
            <person name="Fitzgerald M."/>
            <person name="Abouelleil A."/>
            <person name="Alvarado L."/>
            <person name="Chapman S.B."/>
            <person name="Gainer-Dewar J."/>
            <person name="Goldberg J."/>
            <person name="Griggs A."/>
            <person name="Gujja S."/>
            <person name="Hansen M."/>
            <person name="Howarth C."/>
            <person name="Imamovic A."/>
            <person name="Ireland A."/>
            <person name="Larimer J."/>
            <person name="McCowan C."/>
            <person name="Murphy C."/>
            <person name="Pearson M."/>
            <person name="Poon T.W."/>
            <person name="Priest M."/>
            <person name="Roberts A."/>
            <person name="Saif S."/>
            <person name="Shea T."/>
            <person name="Sykes S."/>
            <person name="Wortman J."/>
            <person name="Nusbaum C."/>
            <person name="Birren B."/>
        </authorList>
    </citation>
    <scope>NUCLEOTIDE SEQUENCE [LARGE SCALE GENOMIC DNA]</scope>
    <source>
        <strain evidence="10">APO3</strain>
    </source>
</reference>
<feature type="binding site" evidence="6">
    <location>
        <position position="112"/>
    </location>
    <ligand>
        <name>ATP</name>
        <dbReference type="ChEBI" id="CHEBI:30616"/>
    </ligand>
</feature>
<dbReference type="PROSITE" id="PS00108">
    <property type="entry name" value="PROTEIN_KINASE_ST"/>
    <property type="match status" value="1"/>
</dbReference>
<gene>
    <name evidence="10" type="ORF">H257_06250</name>
</gene>
<dbReference type="PANTHER" id="PTHR24058">
    <property type="entry name" value="DUAL SPECIFICITY PROTEIN KINASE"/>
    <property type="match status" value="1"/>
</dbReference>
<dbReference type="InterPro" id="IPR050494">
    <property type="entry name" value="Ser_Thr_dual-spec_kinase"/>
</dbReference>
<dbReference type="InterPro" id="IPR011009">
    <property type="entry name" value="Kinase-like_dom_sf"/>
</dbReference>
<sequence>MDSKEHGAVRPCLQLTVQLMSTYKRINSVYYKSLREKQAEKTMVSKDPTDGLTKHVDTSKKVDKIMAGHYVPAENEVLHGRYRITGKKLGMGTFGQVLEAYDETSSQGVAVKIIKNHSHFSVQAQTEIKILQYMHTSTHGDRCHIVRMVDHFTHKGHECLVFPLCSYNLYELLRSSQFKGVGLKLIRKFAKQIVESLEFLASINVIHCDLKPENIVIARPNRSNIKIIDFGSSCLSDKRVHTYIQSRFYRAPEILLGMKYTTAIDMWSVGCILVELHTGSPLFAGQDLPDQLRKIVQVLGMVPGHVVEQANPSVRCEYFAREQQHPGCTPTRNYTLRKKCPANDAPMSLESICTLGGRRLNKEPDHSSDDYAQFVDLVTRMLEIDPARRITPAMALRHPFFQDRPLPHTRGGGDKKRATKPADVSMTDDIHPTTTTEDDPCQEYTHRAKQRKLLVPPPHRDG</sequence>
<keyword evidence="5 6" id="KW-0067">ATP-binding</keyword>
<dbReference type="Gene3D" id="3.30.200.20">
    <property type="entry name" value="Phosphorylase Kinase, domain 1"/>
    <property type="match status" value="1"/>
</dbReference>
<protein>
    <submittedName>
        <fullName evidence="10">CMGC/DYRK/DYRK1 protein kinase</fullName>
    </submittedName>
</protein>
<keyword evidence="3 6" id="KW-0547">Nucleotide-binding</keyword>
<evidence type="ECO:0000256" key="6">
    <source>
        <dbReference type="PROSITE-ProRule" id="PRU10141"/>
    </source>
</evidence>
<accession>W4GPF5</accession>
<evidence type="ECO:0000256" key="3">
    <source>
        <dbReference type="ARBA" id="ARBA00022741"/>
    </source>
</evidence>
<evidence type="ECO:0000313" key="10">
    <source>
        <dbReference type="EMBL" id="ETV80763.1"/>
    </source>
</evidence>
<dbReference type="AlphaFoldDB" id="W4GPF5"/>
<dbReference type="Pfam" id="PF00069">
    <property type="entry name" value="Pkinase"/>
    <property type="match status" value="1"/>
</dbReference>
<dbReference type="GO" id="GO:0005524">
    <property type="term" value="F:ATP binding"/>
    <property type="evidence" value="ECO:0007669"/>
    <property type="project" value="UniProtKB-UniRule"/>
</dbReference>